<dbReference type="InterPro" id="IPR036412">
    <property type="entry name" value="HAD-like_sf"/>
</dbReference>
<dbReference type="SFLD" id="SFLDS00003">
    <property type="entry name" value="Haloacid_Dehalogenase"/>
    <property type="match status" value="1"/>
</dbReference>
<reference evidence="7" key="1">
    <citation type="journal article" date="2015" name="Genome Announc.">
        <title>Draft Genome Sequence of an Anaerobic Ammonium-Oxidizing Bacterium, "Candidatus Brocadia sinica".</title>
        <authorList>
            <person name="Oshiki M."/>
            <person name="Shinyako-Hata K."/>
            <person name="Satoh H."/>
            <person name="Okabe S."/>
        </authorList>
    </citation>
    <scope>NUCLEOTIDE SEQUENCE [LARGE SCALE GENOMIC DNA]</scope>
    <source>
        <strain evidence="7">JPN1</strain>
    </source>
</reference>
<dbReference type="PANTHER" id="PTHR43434">
    <property type="entry name" value="PHOSPHOGLYCOLATE PHOSPHATASE"/>
    <property type="match status" value="1"/>
</dbReference>
<dbReference type="Gene3D" id="3.40.50.1000">
    <property type="entry name" value="HAD superfamily/HAD-like"/>
    <property type="match status" value="1"/>
</dbReference>
<name>A0ABQ0JWJ6_9BACT</name>
<evidence type="ECO:0000256" key="5">
    <source>
        <dbReference type="SAM" id="MobiDB-lite"/>
    </source>
</evidence>
<comment type="similarity">
    <text evidence="3">Belongs to the HAD-like hydrolase superfamily. CbbY/CbbZ/Gph/YieH family.</text>
</comment>
<evidence type="ECO:0000256" key="2">
    <source>
        <dbReference type="ARBA" id="ARBA00004818"/>
    </source>
</evidence>
<dbReference type="InterPro" id="IPR041492">
    <property type="entry name" value="HAD_2"/>
</dbReference>
<keyword evidence="7" id="KW-1185">Reference proteome</keyword>
<comment type="catalytic activity">
    <reaction evidence="1">
        <text>2-phosphoglycolate + H2O = glycolate + phosphate</text>
        <dbReference type="Rhea" id="RHEA:14369"/>
        <dbReference type="ChEBI" id="CHEBI:15377"/>
        <dbReference type="ChEBI" id="CHEBI:29805"/>
        <dbReference type="ChEBI" id="CHEBI:43474"/>
        <dbReference type="ChEBI" id="CHEBI:58033"/>
        <dbReference type="EC" id="3.1.3.18"/>
    </reaction>
</comment>
<dbReference type="Pfam" id="PF13419">
    <property type="entry name" value="HAD_2"/>
    <property type="match status" value="1"/>
</dbReference>
<dbReference type="EMBL" id="BAFN01000001">
    <property type="protein sequence ID" value="GAN33117.1"/>
    <property type="molecule type" value="Genomic_DNA"/>
</dbReference>
<protein>
    <recommendedName>
        <fullName evidence="4">phosphoglycolate phosphatase</fullName>
        <ecNumber evidence="4">3.1.3.18</ecNumber>
    </recommendedName>
</protein>
<organism evidence="6 7">
    <name type="scientific">Candidatus Brocadia sinica JPN1</name>
    <dbReference type="NCBI Taxonomy" id="1197129"/>
    <lineage>
        <taxon>Bacteria</taxon>
        <taxon>Pseudomonadati</taxon>
        <taxon>Planctomycetota</taxon>
        <taxon>Candidatus Brocadiia</taxon>
        <taxon>Candidatus Brocadiales</taxon>
        <taxon>Candidatus Brocadiaceae</taxon>
        <taxon>Candidatus Brocadia</taxon>
    </lineage>
</organism>
<gene>
    <name evidence="6" type="ORF">BROSI_A1634</name>
</gene>
<dbReference type="Proteomes" id="UP000032309">
    <property type="component" value="Unassembled WGS sequence"/>
</dbReference>
<comment type="caution">
    <text evidence="6">The sequence shown here is derived from an EMBL/GenBank/DDBJ whole genome shotgun (WGS) entry which is preliminary data.</text>
</comment>
<dbReference type="Gene3D" id="1.10.150.240">
    <property type="entry name" value="Putative phosphatase, domain 2"/>
    <property type="match status" value="1"/>
</dbReference>
<evidence type="ECO:0000256" key="1">
    <source>
        <dbReference type="ARBA" id="ARBA00000830"/>
    </source>
</evidence>
<evidence type="ECO:0000256" key="3">
    <source>
        <dbReference type="ARBA" id="ARBA00006171"/>
    </source>
</evidence>
<dbReference type="InterPro" id="IPR023214">
    <property type="entry name" value="HAD_sf"/>
</dbReference>
<evidence type="ECO:0000256" key="4">
    <source>
        <dbReference type="ARBA" id="ARBA00013078"/>
    </source>
</evidence>
<dbReference type="SFLD" id="SFLDG01135">
    <property type="entry name" value="C1.5.6:_HAD__Beta-PGM__Phospha"/>
    <property type="match status" value="1"/>
</dbReference>
<sequence length="255" mass="28612">MINGYIIRKFNDEKIPGRFRAILFDLDGTLLDTLEDLGNAANRVLRKNGFPMHDMDAYRTMVGDGAVVLIRRALPEDKRNDETIRACVQSFREEYGRGWKTKTRPYDGVAEMLDALTVYGMKMAVLSNKPDDFTKRCVAEFLSDWTFDMVLGQSDSTPLKPDPAGAKEIAKYLDIPPSHFIYLGDTAIDMKTAVATGMFPVGALWGFRTEKELRENGAQALIKKPQEILNLLGTTSDTAQTKRKHDIKGKAGRDK</sequence>
<dbReference type="NCBIfam" id="TIGR01549">
    <property type="entry name" value="HAD-SF-IA-v1"/>
    <property type="match status" value="1"/>
</dbReference>
<comment type="pathway">
    <text evidence="2">Organic acid metabolism; glycolate biosynthesis; glycolate from 2-phosphoglycolate: step 1/1.</text>
</comment>
<proteinExistence type="inferred from homology"/>
<dbReference type="InterPro" id="IPR050155">
    <property type="entry name" value="HAD-like_hydrolase_sf"/>
</dbReference>
<dbReference type="SFLD" id="SFLDG01129">
    <property type="entry name" value="C1.5:_HAD__Beta-PGM__Phosphata"/>
    <property type="match status" value="1"/>
</dbReference>
<dbReference type="RefSeq" id="WP_052563170.1">
    <property type="nucleotide sequence ID" value="NZ_BAFN01000001.1"/>
</dbReference>
<dbReference type="EC" id="3.1.3.18" evidence="4"/>
<evidence type="ECO:0000313" key="7">
    <source>
        <dbReference type="Proteomes" id="UP000032309"/>
    </source>
</evidence>
<dbReference type="InterPro" id="IPR006439">
    <property type="entry name" value="HAD-SF_hydro_IA"/>
</dbReference>
<dbReference type="SUPFAM" id="SSF56784">
    <property type="entry name" value="HAD-like"/>
    <property type="match status" value="1"/>
</dbReference>
<dbReference type="PRINTS" id="PR00413">
    <property type="entry name" value="HADHALOGNASE"/>
</dbReference>
<dbReference type="InterPro" id="IPR023198">
    <property type="entry name" value="PGP-like_dom2"/>
</dbReference>
<evidence type="ECO:0000313" key="6">
    <source>
        <dbReference type="EMBL" id="GAN33117.1"/>
    </source>
</evidence>
<accession>A0ABQ0JWJ6</accession>
<dbReference type="PANTHER" id="PTHR43434:SF1">
    <property type="entry name" value="PHOSPHOGLYCOLATE PHOSPHATASE"/>
    <property type="match status" value="1"/>
</dbReference>
<feature type="region of interest" description="Disordered" evidence="5">
    <location>
        <begin position="234"/>
        <end position="255"/>
    </location>
</feature>